<keyword evidence="3" id="KW-0812">Transmembrane</keyword>
<dbReference type="RefSeq" id="WP_245948789.1">
    <property type="nucleotide sequence ID" value="NZ_QQAW01000002.1"/>
</dbReference>
<name>A0A370G6W4_GLULI</name>
<gene>
    <name evidence="5" type="ORF">C7453_102335</name>
</gene>
<feature type="transmembrane region" description="Helical" evidence="3">
    <location>
        <begin position="7"/>
        <end position="26"/>
    </location>
</feature>
<feature type="region of interest" description="Disordered" evidence="2">
    <location>
        <begin position="151"/>
        <end position="250"/>
    </location>
</feature>
<keyword evidence="6" id="KW-1185">Reference proteome</keyword>
<keyword evidence="1" id="KW-0175">Coiled coil</keyword>
<evidence type="ECO:0000256" key="1">
    <source>
        <dbReference type="SAM" id="Coils"/>
    </source>
</evidence>
<evidence type="ECO:0000256" key="2">
    <source>
        <dbReference type="SAM" id="MobiDB-lite"/>
    </source>
</evidence>
<evidence type="ECO:0000313" key="5">
    <source>
        <dbReference type="EMBL" id="RDI39545.1"/>
    </source>
</evidence>
<sequence>MLTQIQLIIEIVLSFFLLLGIIYSFYLSRVLSNLKHDRESLMGLVEKLEASVKSAEEGVEKLRIAGEVSGRPLSRMIELAKVTGTELDTMVEKADATAGRLETATIKASPHERKLEQLLEKASEIELKLHAEVQNQPVSEDTEHNIAAAAPAEIQENRHEPARSQQSETQDETAPPPRNTTPPIARPAADNVTLRATRDESPALRPSPSPAAERENDGPKNARSRASTSNRQKNHQMKRLENTFLGRPAR</sequence>
<feature type="domain" description="DUF6468" evidence="4">
    <location>
        <begin position="34"/>
        <end position="105"/>
    </location>
</feature>
<comment type="caution">
    <text evidence="5">The sequence shown here is derived from an EMBL/GenBank/DDBJ whole genome shotgun (WGS) entry which is preliminary data.</text>
</comment>
<evidence type="ECO:0000259" key="4">
    <source>
        <dbReference type="Pfam" id="PF20072"/>
    </source>
</evidence>
<keyword evidence="3" id="KW-0472">Membrane</keyword>
<dbReference type="EMBL" id="QQAW01000002">
    <property type="protein sequence ID" value="RDI39545.1"/>
    <property type="molecule type" value="Genomic_DNA"/>
</dbReference>
<reference evidence="5 6" key="1">
    <citation type="submission" date="2018-07" db="EMBL/GenBank/DDBJ databases">
        <title>Genomic Encyclopedia of Type Strains, Phase IV (KMG-IV): sequencing the most valuable type-strain genomes for metagenomic binning, comparative biology and taxonomic classification.</title>
        <authorList>
            <person name="Goeker M."/>
        </authorList>
    </citation>
    <scope>NUCLEOTIDE SEQUENCE [LARGE SCALE GENOMIC DNA]</scope>
    <source>
        <strain evidence="5 6">DSM 5603</strain>
    </source>
</reference>
<dbReference type="Proteomes" id="UP000254958">
    <property type="component" value="Unassembled WGS sequence"/>
</dbReference>
<proteinExistence type="predicted"/>
<protein>
    <recommendedName>
        <fullName evidence="4">DUF6468 domain-containing protein</fullName>
    </recommendedName>
</protein>
<dbReference type="AlphaFoldDB" id="A0A370G6W4"/>
<dbReference type="Pfam" id="PF20072">
    <property type="entry name" value="DUF6468"/>
    <property type="match status" value="1"/>
</dbReference>
<dbReference type="InterPro" id="IPR045531">
    <property type="entry name" value="DUF6468"/>
</dbReference>
<evidence type="ECO:0000313" key="6">
    <source>
        <dbReference type="Proteomes" id="UP000254958"/>
    </source>
</evidence>
<organism evidence="5 6">
    <name type="scientific">Gluconacetobacter liquefaciens</name>
    <name type="common">Acetobacter liquefaciens</name>
    <dbReference type="NCBI Taxonomy" id="89584"/>
    <lineage>
        <taxon>Bacteria</taxon>
        <taxon>Pseudomonadati</taxon>
        <taxon>Pseudomonadota</taxon>
        <taxon>Alphaproteobacteria</taxon>
        <taxon>Acetobacterales</taxon>
        <taxon>Acetobacteraceae</taxon>
        <taxon>Gluconacetobacter</taxon>
    </lineage>
</organism>
<evidence type="ECO:0000256" key="3">
    <source>
        <dbReference type="SAM" id="Phobius"/>
    </source>
</evidence>
<feature type="coiled-coil region" evidence="1">
    <location>
        <begin position="31"/>
        <end position="65"/>
    </location>
</feature>
<keyword evidence="3" id="KW-1133">Transmembrane helix</keyword>
<accession>A0A370G6W4</accession>